<dbReference type="RefSeq" id="WP_169147410.1">
    <property type="nucleotide sequence ID" value="NZ_JABBGA010000019.1"/>
</dbReference>
<dbReference type="AlphaFoldDB" id="A0A848G971"/>
<gene>
    <name evidence="2" type="ORF">HHL15_19155</name>
</gene>
<dbReference type="GO" id="GO:0003677">
    <property type="term" value="F:DNA binding"/>
    <property type="evidence" value="ECO:0007669"/>
    <property type="project" value="InterPro"/>
</dbReference>
<dbReference type="InterPro" id="IPR000792">
    <property type="entry name" value="Tscrpt_reg_LuxR_C"/>
</dbReference>
<reference evidence="2 3" key="1">
    <citation type="submission" date="2020-04" db="EMBL/GenBank/DDBJ databases">
        <title>Zoogloea sp. G-4-1-14 isolated from soil.</title>
        <authorList>
            <person name="Dahal R.H."/>
        </authorList>
    </citation>
    <scope>NUCLEOTIDE SEQUENCE [LARGE SCALE GENOMIC DNA]</scope>
    <source>
        <strain evidence="2 3">G-4-1-14</strain>
    </source>
</reference>
<evidence type="ECO:0000313" key="2">
    <source>
        <dbReference type="EMBL" id="NML27880.1"/>
    </source>
</evidence>
<evidence type="ECO:0000259" key="1">
    <source>
        <dbReference type="SMART" id="SM00421"/>
    </source>
</evidence>
<dbReference type="EMBL" id="JABBGA010000019">
    <property type="protein sequence ID" value="NML27880.1"/>
    <property type="molecule type" value="Genomic_DNA"/>
</dbReference>
<dbReference type="GO" id="GO:0006355">
    <property type="term" value="P:regulation of DNA-templated transcription"/>
    <property type="evidence" value="ECO:0007669"/>
    <property type="project" value="InterPro"/>
</dbReference>
<evidence type="ECO:0000313" key="3">
    <source>
        <dbReference type="Proteomes" id="UP000580043"/>
    </source>
</evidence>
<dbReference type="InterPro" id="IPR036388">
    <property type="entry name" value="WH-like_DNA-bd_sf"/>
</dbReference>
<accession>A0A848G971</accession>
<dbReference type="SMART" id="SM00421">
    <property type="entry name" value="HTH_LUXR"/>
    <property type="match status" value="1"/>
</dbReference>
<feature type="domain" description="HTH luxR-type" evidence="1">
    <location>
        <begin position="314"/>
        <end position="371"/>
    </location>
</feature>
<protein>
    <submittedName>
        <fullName evidence="2">Helix-turn-helix transcriptional regulator</fullName>
    </submittedName>
</protein>
<keyword evidence="3" id="KW-1185">Reference proteome</keyword>
<dbReference type="Proteomes" id="UP000580043">
    <property type="component" value="Unassembled WGS sequence"/>
</dbReference>
<comment type="caution">
    <text evidence="2">The sequence shown here is derived from an EMBL/GenBank/DDBJ whole genome shotgun (WGS) entry which is preliminary data.</text>
</comment>
<sequence>MSAPDIFELDPVISLFYEAALDPERWPAALASMARLGGAQAAALVDMDYTLSVLWRHVLYNVDEEAHRVYLRRYAQIDPRLPVMMKSPELRWVSDLEALPDSVRLSSPVYQEYLLPYGLKECLMVKTAVEGMRHGNVVLFKLGDRERFDGAARSALDLVLPHLDRAIRISRRLAAFSRALAFGGGGVDACGEPAAALGANGAIREANRAFDEFLESGAALRVGRDARLGCVDADAHRRFRKAFADALELAKGNIRHAAPGYPVVTLDRLNGPPLLLVVAPIMQMRGSPWFEQPGVLVKISDPLRPPSEAVLQQGFGLTAAEARLARELLGGGTLALVAARIGVSANTAKTQLQGIFQKTRTARQHELVAVLRSIQA</sequence>
<name>A0A848G971_9RHOO</name>
<dbReference type="SUPFAM" id="SSF46894">
    <property type="entry name" value="C-terminal effector domain of the bipartite response regulators"/>
    <property type="match status" value="1"/>
</dbReference>
<organism evidence="2 3">
    <name type="scientific">Zoogloea dura</name>
    <dbReference type="NCBI Taxonomy" id="2728840"/>
    <lineage>
        <taxon>Bacteria</taxon>
        <taxon>Pseudomonadati</taxon>
        <taxon>Pseudomonadota</taxon>
        <taxon>Betaproteobacteria</taxon>
        <taxon>Rhodocyclales</taxon>
        <taxon>Zoogloeaceae</taxon>
        <taxon>Zoogloea</taxon>
    </lineage>
</organism>
<dbReference type="Gene3D" id="1.10.10.10">
    <property type="entry name" value="Winged helix-like DNA-binding domain superfamily/Winged helix DNA-binding domain"/>
    <property type="match status" value="1"/>
</dbReference>
<proteinExistence type="predicted"/>
<dbReference type="InterPro" id="IPR016032">
    <property type="entry name" value="Sig_transdc_resp-reg_C-effctor"/>
</dbReference>